<comment type="caution">
    <text evidence="1">The sequence shown here is derived from an EMBL/GenBank/DDBJ whole genome shotgun (WGS) entry which is preliminary data.</text>
</comment>
<name>A0ABP8FCZ0_9BACT</name>
<reference evidence="2" key="1">
    <citation type="journal article" date="2019" name="Int. J. Syst. Evol. Microbiol.">
        <title>The Global Catalogue of Microorganisms (GCM) 10K type strain sequencing project: providing services to taxonomists for standard genome sequencing and annotation.</title>
        <authorList>
            <consortium name="The Broad Institute Genomics Platform"/>
            <consortium name="The Broad Institute Genome Sequencing Center for Infectious Disease"/>
            <person name="Wu L."/>
            <person name="Ma J."/>
        </authorList>
    </citation>
    <scope>NUCLEOTIDE SEQUENCE [LARGE SCALE GENOMIC DNA]</scope>
    <source>
        <strain evidence="2">JCM 17917</strain>
    </source>
</reference>
<gene>
    <name evidence="1" type="ORF">GCM10023183_11090</name>
</gene>
<sequence>MPNPIFEIHLSNLHWITEDHPETDLCAHGSLYVQIGNEVVLDEEANSSWTVSATALLLLRTLELNHTKDCPIGDQLVPCCGHTLYLDENTEEVYILGCATGYNWDVRHSTDKIILRTAKGLPLVIPFTVYKEKVLAFVSQVEQFYNVSLPKELPTNNDDRKAYLKFWEEWHRRRSKWE</sequence>
<evidence type="ECO:0000313" key="1">
    <source>
        <dbReference type="EMBL" id="GAA4300679.1"/>
    </source>
</evidence>
<keyword evidence="2" id="KW-1185">Reference proteome</keyword>
<dbReference type="EMBL" id="BAABGX010000001">
    <property type="protein sequence ID" value="GAA4300679.1"/>
    <property type="molecule type" value="Genomic_DNA"/>
</dbReference>
<dbReference type="RefSeq" id="WP_345163325.1">
    <property type="nucleotide sequence ID" value="NZ_BAABGX010000001.1"/>
</dbReference>
<protein>
    <submittedName>
        <fullName evidence="1">Uncharacterized protein</fullName>
    </submittedName>
</protein>
<evidence type="ECO:0000313" key="2">
    <source>
        <dbReference type="Proteomes" id="UP001501844"/>
    </source>
</evidence>
<organism evidence="1 2">
    <name type="scientific">Nibribacter koreensis</name>
    <dbReference type="NCBI Taxonomy" id="1084519"/>
    <lineage>
        <taxon>Bacteria</taxon>
        <taxon>Pseudomonadati</taxon>
        <taxon>Bacteroidota</taxon>
        <taxon>Cytophagia</taxon>
        <taxon>Cytophagales</taxon>
        <taxon>Hymenobacteraceae</taxon>
        <taxon>Nibribacter</taxon>
    </lineage>
</organism>
<accession>A0ABP8FCZ0</accession>
<proteinExistence type="predicted"/>
<dbReference type="Proteomes" id="UP001501844">
    <property type="component" value="Unassembled WGS sequence"/>
</dbReference>